<accession>A0A5C3KE20</accession>
<dbReference type="AlphaFoldDB" id="A0A5C3KE20"/>
<name>A0A5C3KE20_COPMA</name>
<evidence type="ECO:0000313" key="3">
    <source>
        <dbReference type="Proteomes" id="UP000307440"/>
    </source>
</evidence>
<sequence length="128" mass="13945">MDTQFTGPSDPSNASVIPLATIKRSHLAILISGFSFPDSSNFQSILNSLTHCPHPHSWFSLLISPESPRHHRQPPSSHLSQLPVAIHSIPMSSTTNLGDHSPVACASTVSRHPDTISHSVSKRRLRNT</sequence>
<evidence type="ECO:0000256" key="1">
    <source>
        <dbReference type="SAM" id="MobiDB-lite"/>
    </source>
</evidence>
<protein>
    <submittedName>
        <fullName evidence="2">Uncharacterized protein</fullName>
    </submittedName>
</protein>
<gene>
    <name evidence="2" type="ORF">FA15DRAFT_675351</name>
</gene>
<evidence type="ECO:0000313" key="2">
    <source>
        <dbReference type="EMBL" id="TFK18346.1"/>
    </source>
</evidence>
<proteinExistence type="predicted"/>
<organism evidence="2 3">
    <name type="scientific">Coprinopsis marcescibilis</name>
    <name type="common">Agaric fungus</name>
    <name type="synonym">Psathyrella marcescibilis</name>
    <dbReference type="NCBI Taxonomy" id="230819"/>
    <lineage>
        <taxon>Eukaryota</taxon>
        <taxon>Fungi</taxon>
        <taxon>Dikarya</taxon>
        <taxon>Basidiomycota</taxon>
        <taxon>Agaricomycotina</taxon>
        <taxon>Agaricomycetes</taxon>
        <taxon>Agaricomycetidae</taxon>
        <taxon>Agaricales</taxon>
        <taxon>Agaricineae</taxon>
        <taxon>Psathyrellaceae</taxon>
        <taxon>Coprinopsis</taxon>
    </lineage>
</organism>
<feature type="region of interest" description="Disordered" evidence="1">
    <location>
        <begin position="91"/>
        <end position="128"/>
    </location>
</feature>
<reference evidence="2 3" key="1">
    <citation type="journal article" date="2019" name="Nat. Ecol. Evol.">
        <title>Megaphylogeny resolves global patterns of mushroom evolution.</title>
        <authorList>
            <person name="Varga T."/>
            <person name="Krizsan K."/>
            <person name="Foldi C."/>
            <person name="Dima B."/>
            <person name="Sanchez-Garcia M."/>
            <person name="Sanchez-Ramirez S."/>
            <person name="Szollosi G.J."/>
            <person name="Szarkandi J.G."/>
            <person name="Papp V."/>
            <person name="Albert L."/>
            <person name="Andreopoulos W."/>
            <person name="Angelini C."/>
            <person name="Antonin V."/>
            <person name="Barry K.W."/>
            <person name="Bougher N.L."/>
            <person name="Buchanan P."/>
            <person name="Buyck B."/>
            <person name="Bense V."/>
            <person name="Catcheside P."/>
            <person name="Chovatia M."/>
            <person name="Cooper J."/>
            <person name="Damon W."/>
            <person name="Desjardin D."/>
            <person name="Finy P."/>
            <person name="Geml J."/>
            <person name="Haridas S."/>
            <person name="Hughes K."/>
            <person name="Justo A."/>
            <person name="Karasinski D."/>
            <person name="Kautmanova I."/>
            <person name="Kiss B."/>
            <person name="Kocsube S."/>
            <person name="Kotiranta H."/>
            <person name="LaButti K.M."/>
            <person name="Lechner B.E."/>
            <person name="Liimatainen K."/>
            <person name="Lipzen A."/>
            <person name="Lukacs Z."/>
            <person name="Mihaltcheva S."/>
            <person name="Morgado L.N."/>
            <person name="Niskanen T."/>
            <person name="Noordeloos M.E."/>
            <person name="Ohm R.A."/>
            <person name="Ortiz-Santana B."/>
            <person name="Ovrebo C."/>
            <person name="Racz N."/>
            <person name="Riley R."/>
            <person name="Savchenko A."/>
            <person name="Shiryaev A."/>
            <person name="Soop K."/>
            <person name="Spirin V."/>
            <person name="Szebenyi C."/>
            <person name="Tomsovsky M."/>
            <person name="Tulloss R.E."/>
            <person name="Uehling J."/>
            <person name="Grigoriev I.V."/>
            <person name="Vagvolgyi C."/>
            <person name="Papp T."/>
            <person name="Martin F.M."/>
            <person name="Miettinen O."/>
            <person name="Hibbett D.S."/>
            <person name="Nagy L.G."/>
        </authorList>
    </citation>
    <scope>NUCLEOTIDE SEQUENCE [LARGE SCALE GENOMIC DNA]</scope>
    <source>
        <strain evidence="2 3">CBS 121175</strain>
    </source>
</reference>
<dbReference type="Proteomes" id="UP000307440">
    <property type="component" value="Unassembled WGS sequence"/>
</dbReference>
<dbReference type="EMBL" id="ML210409">
    <property type="protein sequence ID" value="TFK18346.1"/>
    <property type="molecule type" value="Genomic_DNA"/>
</dbReference>
<keyword evidence="3" id="KW-1185">Reference proteome</keyword>